<keyword evidence="3 6" id="KW-0812">Transmembrane</keyword>
<keyword evidence="8" id="KW-1185">Reference proteome</keyword>
<evidence type="ECO:0000256" key="4">
    <source>
        <dbReference type="ARBA" id="ARBA00022989"/>
    </source>
</evidence>
<organism evidence="7">
    <name type="scientific">Oryza meridionalis</name>
    <dbReference type="NCBI Taxonomy" id="40149"/>
    <lineage>
        <taxon>Eukaryota</taxon>
        <taxon>Viridiplantae</taxon>
        <taxon>Streptophyta</taxon>
        <taxon>Embryophyta</taxon>
        <taxon>Tracheophyta</taxon>
        <taxon>Spermatophyta</taxon>
        <taxon>Magnoliopsida</taxon>
        <taxon>Liliopsida</taxon>
        <taxon>Poales</taxon>
        <taxon>Poaceae</taxon>
        <taxon>BOP clade</taxon>
        <taxon>Oryzoideae</taxon>
        <taxon>Oryzeae</taxon>
        <taxon>Oryzinae</taxon>
        <taxon>Oryza</taxon>
    </lineage>
</organism>
<dbReference type="Gramene" id="OMERI10G03750.1">
    <property type="protein sequence ID" value="OMERI10G03750.1"/>
    <property type="gene ID" value="OMERI10G03750"/>
</dbReference>
<evidence type="ECO:0000256" key="1">
    <source>
        <dbReference type="ARBA" id="ARBA00004141"/>
    </source>
</evidence>
<keyword evidence="5 6" id="KW-0472">Membrane</keyword>
<dbReference type="GO" id="GO:0016020">
    <property type="term" value="C:membrane"/>
    <property type="evidence" value="ECO:0007669"/>
    <property type="project" value="UniProtKB-SubCell"/>
</dbReference>
<protein>
    <recommendedName>
        <fullName evidence="9">Protein DETOXIFICATION</fullName>
    </recommendedName>
</protein>
<evidence type="ECO:0000256" key="5">
    <source>
        <dbReference type="ARBA" id="ARBA00023136"/>
    </source>
</evidence>
<feature type="transmembrane region" description="Helical" evidence="6">
    <location>
        <begin position="20"/>
        <end position="43"/>
    </location>
</feature>
<evidence type="ECO:0000313" key="7">
    <source>
        <dbReference type="EnsemblPlants" id="OMERI10G03750.2"/>
    </source>
</evidence>
<feature type="transmembrane region" description="Helical" evidence="6">
    <location>
        <begin position="185"/>
        <end position="211"/>
    </location>
</feature>
<name>A0A0E0EWG3_9ORYZ</name>
<dbReference type="Gramene" id="OMERI10G03750.2">
    <property type="protein sequence ID" value="OMERI10G03750.2"/>
    <property type="gene ID" value="OMERI10G03750"/>
</dbReference>
<accession>A0A0E0EWG3</accession>
<feature type="transmembrane region" description="Helical" evidence="6">
    <location>
        <begin position="63"/>
        <end position="86"/>
    </location>
</feature>
<dbReference type="CDD" id="cd13132">
    <property type="entry name" value="MATE_eukaryotic"/>
    <property type="match status" value="1"/>
</dbReference>
<evidence type="ECO:0008006" key="9">
    <source>
        <dbReference type="Google" id="ProtNLM"/>
    </source>
</evidence>
<evidence type="ECO:0000256" key="6">
    <source>
        <dbReference type="SAM" id="Phobius"/>
    </source>
</evidence>
<reference evidence="7" key="1">
    <citation type="submission" date="2015-04" db="UniProtKB">
        <authorList>
            <consortium name="EnsemblPlants"/>
        </authorList>
    </citation>
    <scope>IDENTIFICATION</scope>
</reference>
<feature type="transmembrane region" description="Helical" evidence="6">
    <location>
        <begin position="306"/>
        <end position="329"/>
    </location>
</feature>
<dbReference type="InterPro" id="IPR045069">
    <property type="entry name" value="MATE_euk"/>
</dbReference>
<dbReference type="GO" id="GO:1990961">
    <property type="term" value="P:xenobiotic detoxification by transmembrane export across the plasma membrane"/>
    <property type="evidence" value="ECO:0007669"/>
    <property type="project" value="InterPro"/>
</dbReference>
<feature type="transmembrane region" description="Helical" evidence="6">
    <location>
        <begin position="98"/>
        <end position="116"/>
    </location>
</feature>
<sequence length="421" mass="45734">MEGQGLVSRSWQESKLLWRVAFPAVLVELLQFSIGFVTASFVGHLGVVELAAVTAVESILEGFAYGVLFGMGCALDTLCGQAVGAGRLDVLGVYVQQSWIVCGATAVALTPTYAFAEPILRSLLRQPADVAAVAGPLRYGLRGAAVAGNLSYWLIDAAQFVYLVSGRFPDAWKGFTMTAFSNLAAFVKLSLVSAIMICLEFWYYAALLILVGLLKNARLQLDIMSICINYQFWTMMVAMGFSEAISVRVSNELGARRPKEAKFSVAVASLTSAMIGAIFMSIFFIWRTSLPSLFSDDKEVVDGAARLGYLLAVTVFFGNIGPVLSGVAVGAGWQILVAFVNIGCYYLVGIPFGVLFGFKLKLGALGIWMGMLTGTLLQMAILFFIIMRTKWEAQLIEEYDKMREQSSAGAGRRGRLRLQRP</sequence>
<keyword evidence="4 6" id="KW-1133">Transmembrane helix</keyword>
<dbReference type="GO" id="GO:0042910">
    <property type="term" value="F:xenobiotic transmembrane transporter activity"/>
    <property type="evidence" value="ECO:0007669"/>
    <property type="project" value="InterPro"/>
</dbReference>
<dbReference type="Proteomes" id="UP000008021">
    <property type="component" value="Chromosome 10"/>
</dbReference>
<evidence type="ECO:0000256" key="2">
    <source>
        <dbReference type="ARBA" id="ARBA00010199"/>
    </source>
</evidence>
<comment type="similarity">
    <text evidence="2">Belongs to the multi antimicrobial extrusion (MATE) (TC 2.A.66.1) family.</text>
</comment>
<proteinExistence type="inferred from homology"/>
<dbReference type="GO" id="GO:0015297">
    <property type="term" value="F:antiporter activity"/>
    <property type="evidence" value="ECO:0007669"/>
    <property type="project" value="InterPro"/>
</dbReference>
<feature type="transmembrane region" description="Helical" evidence="6">
    <location>
        <begin position="263"/>
        <end position="286"/>
    </location>
</feature>
<dbReference type="HOGENOM" id="CLU_012893_1_4_1"/>
<dbReference type="EnsemblPlants" id="OMERI10G03750.1">
    <property type="protein sequence ID" value="OMERI10G03750.1"/>
    <property type="gene ID" value="OMERI10G03750"/>
</dbReference>
<feature type="transmembrane region" description="Helical" evidence="6">
    <location>
        <begin position="364"/>
        <end position="386"/>
    </location>
</feature>
<dbReference type="EnsemblPlants" id="OMERI10G03750.2">
    <property type="protein sequence ID" value="OMERI10G03750.2"/>
    <property type="gene ID" value="OMERI10G03750"/>
</dbReference>
<dbReference type="PANTHER" id="PTHR11206">
    <property type="entry name" value="MULTIDRUG RESISTANCE PROTEIN"/>
    <property type="match status" value="1"/>
</dbReference>
<dbReference type="InterPro" id="IPR002528">
    <property type="entry name" value="MATE_fam"/>
</dbReference>
<dbReference type="AlphaFoldDB" id="A0A0E0EWG3"/>
<dbReference type="Pfam" id="PF01554">
    <property type="entry name" value="MatE"/>
    <property type="match status" value="2"/>
</dbReference>
<comment type="subcellular location">
    <subcellularLocation>
        <location evidence="1">Membrane</location>
        <topology evidence="1">Multi-pass membrane protein</topology>
    </subcellularLocation>
</comment>
<evidence type="ECO:0000313" key="8">
    <source>
        <dbReference type="Proteomes" id="UP000008021"/>
    </source>
</evidence>
<evidence type="ECO:0000256" key="3">
    <source>
        <dbReference type="ARBA" id="ARBA00022692"/>
    </source>
</evidence>
<feature type="transmembrane region" description="Helical" evidence="6">
    <location>
        <begin position="336"/>
        <end position="358"/>
    </location>
</feature>
<reference evidence="7" key="2">
    <citation type="submission" date="2018-05" db="EMBL/GenBank/DDBJ databases">
        <title>OmerRS3 (Oryza meridionalis Reference Sequence Version 3).</title>
        <authorList>
            <person name="Zhang J."/>
            <person name="Kudrna D."/>
            <person name="Lee S."/>
            <person name="Talag J."/>
            <person name="Welchert J."/>
            <person name="Wing R.A."/>
        </authorList>
    </citation>
    <scope>NUCLEOTIDE SEQUENCE [LARGE SCALE GENOMIC DNA]</scope>
    <source>
        <strain evidence="7">OR44</strain>
    </source>
</reference>